<name>A0AAN8K1J2_PATCE</name>
<comment type="caution">
    <text evidence="2">The sequence shown here is derived from an EMBL/GenBank/DDBJ whole genome shotgun (WGS) entry which is preliminary data.</text>
</comment>
<feature type="transmembrane region" description="Helical" evidence="1">
    <location>
        <begin position="483"/>
        <end position="506"/>
    </location>
</feature>
<evidence type="ECO:0000313" key="3">
    <source>
        <dbReference type="Proteomes" id="UP001347796"/>
    </source>
</evidence>
<dbReference type="Proteomes" id="UP001347796">
    <property type="component" value="Unassembled WGS sequence"/>
</dbReference>
<sequence length="543" mass="63304">MKVRVTNDITMQWEYLSKSVFQYILLYRKSKNDGTRRGLVKWQDGNTAERWVDDRMDFRLITNNSTKIVFNLRNVDEDDFKYKYHLQLKYSDTCTISHKPVSLQEDIEFQWLYEVDRMTSTISTNVTLLWKYESVKLANKIIFYQLNKITGQNREIAQWTKDGAFRQTHSQATVLQFDKLPIGNKSGEIIKLTIIKPIDGDFDVIYNCKIFCGVAFNSVRGIELRAQRPSIYSEVGEIEGLLGENITFVWYYEYKYGIDTIIITRHDKHNKEIMAIGQWHGDKFLPNKDVNGNRLMFNQIETNSPNGTEGHITLELLNTTLEDFDCNYICRIAFVDAQTISDDIKLHQTLLIYSDATEIRGQMQEDIQFVWYYEYGLPVDTIIFTRYNTNTKSGKVVIGSWSKDVFSPKGIIDRLGFNETKLGGFKGKITLSLLKTTPEDYNFTYICKITFEDGKSSLDHGISLYEKEPTVVKFSIRESHPRYLYALFGIVLIVPVIVAVVIYIWYLRRKTKKGRPITLPKLTLWFLTGYNTRRFSCFSLINN</sequence>
<accession>A0AAN8K1J2</accession>
<keyword evidence="1" id="KW-0812">Transmembrane</keyword>
<keyword evidence="3" id="KW-1185">Reference proteome</keyword>
<dbReference type="EMBL" id="JAZGQO010000005">
    <property type="protein sequence ID" value="KAK6186729.1"/>
    <property type="molecule type" value="Genomic_DNA"/>
</dbReference>
<keyword evidence="1" id="KW-1133">Transmembrane helix</keyword>
<reference evidence="2 3" key="1">
    <citation type="submission" date="2024-01" db="EMBL/GenBank/DDBJ databases">
        <title>The genome of the rayed Mediterranean limpet Patella caerulea (Linnaeus, 1758).</title>
        <authorList>
            <person name="Anh-Thu Weber A."/>
            <person name="Halstead-Nussloch G."/>
        </authorList>
    </citation>
    <scope>NUCLEOTIDE SEQUENCE [LARGE SCALE GENOMIC DNA]</scope>
    <source>
        <strain evidence="2">AATW-2023a</strain>
        <tissue evidence="2">Whole specimen</tissue>
    </source>
</reference>
<gene>
    <name evidence="2" type="ORF">SNE40_006009</name>
</gene>
<organism evidence="2 3">
    <name type="scientific">Patella caerulea</name>
    <name type="common">Rayed Mediterranean limpet</name>
    <dbReference type="NCBI Taxonomy" id="87958"/>
    <lineage>
        <taxon>Eukaryota</taxon>
        <taxon>Metazoa</taxon>
        <taxon>Spiralia</taxon>
        <taxon>Lophotrochozoa</taxon>
        <taxon>Mollusca</taxon>
        <taxon>Gastropoda</taxon>
        <taxon>Patellogastropoda</taxon>
        <taxon>Patelloidea</taxon>
        <taxon>Patellidae</taxon>
        <taxon>Patella</taxon>
    </lineage>
</organism>
<keyword evidence="1" id="KW-0472">Membrane</keyword>
<proteinExistence type="predicted"/>
<protein>
    <submittedName>
        <fullName evidence="2">Uncharacterized protein</fullName>
    </submittedName>
</protein>
<evidence type="ECO:0000313" key="2">
    <source>
        <dbReference type="EMBL" id="KAK6186729.1"/>
    </source>
</evidence>
<dbReference type="AlphaFoldDB" id="A0AAN8K1J2"/>
<evidence type="ECO:0000256" key="1">
    <source>
        <dbReference type="SAM" id="Phobius"/>
    </source>
</evidence>